<accession>A0AAD6QYA6</accession>
<dbReference type="GO" id="GO:0005768">
    <property type="term" value="C:endosome"/>
    <property type="evidence" value="ECO:0007669"/>
    <property type="project" value="TreeGrafter"/>
</dbReference>
<organism evidence="9 10">
    <name type="scientific">Populus alba x Populus x berolinensis</name>
    <dbReference type="NCBI Taxonomy" id="444605"/>
    <lineage>
        <taxon>Eukaryota</taxon>
        <taxon>Viridiplantae</taxon>
        <taxon>Streptophyta</taxon>
        <taxon>Embryophyta</taxon>
        <taxon>Tracheophyta</taxon>
        <taxon>Spermatophyta</taxon>
        <taxon>Magnoliopsida</taxon>
        <taxon>eudicotyledons</taxon>
        <taxon>Gunneridae</taxon>
        <taxon>Pentapetalae</taxon>
        <taxon>rosids</taxon>
        <taxon>fabids</taxon>
        <taxon>Malpighiales</taxon>
        <taxon>Salicaceae</taxon>
        <taxon>Saliceae</taxon>
        <taxon>Populus</taxon>
    </lineage>
</organism>
<keyword evidence="3 8" id="KW-0489">Methyltransferase</keyword>
<evidence type="ECO:0000313" key="10">
    <source>
        <dbReference type="Proteomes" id="UP001164929"/>
    </source>
</evidence>
<dbReference type="GO" id="GO:0016020">
    <property type="term" value="C:membrane"/>
    <property type="evidence" value="ECO:0007669"/>
    <property type="project" value="UniProtKB-SubCell"/>
</dbReference>
<gene>
    <name evidence="9" type="ORF">NC653_014368</name>
</gene>
<evidence type="ECO:0000256" key="5">
    <source>
        <dbReference type="ARBA" id="ARBA00022968"/>
    </source>
</evidence>
<dbReference type="PANTHER" id="PTHR10108:SF1120">
    <property type="entry name" value="METHYLTRANSFERASE PMT8-RELATED"/>
    <property type="match status" value="1"/>
</dbReference>
<evidence type="ECO:0000256" key="2">
    <source>
        <dbReference type="ARBA" id="ARBA00008361"/>
    </source>
</evidence>
<evidence type="ECO:0000256" key="1">
    <source>
        <dbReference type="ARBA" id="ARBA00004606"/>
    </source>
</evidence>
<keyword evidence="5 8" id="KW-0735">Signal-anchor</keyword>
<comment type="similarity">
    <text evidence="2 8">Belongs to the methyltransferase superfamily.</text>
</comment>
<keyword evidence="10" id="KW-1185">Reference proteome</keyword>
<dbReference type="AlphaFoldDB" id="A0AAD6QYA6"/>
<dbReference type="SUPFAM" id="SSF53335">
    <property type="entry name" value="S-adenosyl-L-methionine-dependent methyltransferases"/>
    <property type="match status" value="1"/>
</dbReference>
<dbReference type="GO" id="GO:0032259">
    <property type="term" value="P:methylation"/>
    <property type="evidence" value="ECO:0007669"/>
    <property type="project" value="UniProtKB-KW"/>
</dbReference>
<evidence type="ECO:0000256" key="4">
    <source>
        <dbReference type="ARBA" id="ARBA00022679"/>
    </source>
</evidence>
<reference evidence="9" key="1">
    <citation type="journal article" date="2023" name="Mol. Ecol. Resour.">
        <title>Chromosome-level genome assembly of a triploid poplar Populus alba 'Berolinensis'.</title>
        <authorList>
            <person name="Chen S."/>
            <person name="Yu Y."/>
            <person name="Wang X."/>
            <person name="Wang S."/>
            <person name="Zhang T."/>
            <person name="Zhou Y."/>
            <person name="He R."/>
            <person name="Meng N."/>
            <person name="Wang Y."/>
            <person name="Liu W."/>
            <person name="Liu Z."/>
            <person name="Liu J."/>
            <person name="Guo Q."/>
            <person name="Huang H."/>
            <person name="Sederoff R.R."/>
            <person name="Wang G."/>
            <person name="Qu G."/>
            <person name="Chen S."/>
        </authorList>
    </citation>
    <scope>NUCLEOTIDE SEQUENCE</scope>
    <source>
        <strain evidence="9">SC-2020</strain>
    </source>
</reference>
<dbReference type="GO" id="GO:0005802">
    <property type="term" value="C:trans-Golgi network"/>
    <property type="evidence" value="ECO:0007669"/>
    <property type="project" value="TreeGrafter"/>
</dbReference>
<dbReference type="InterPro" id="IPR029063">
    <property type="entry name" value="SAM-dependent_MTases_sf"/>
</dbReference>
<keyword evidence="8" id="KW-0472">Membrane</keyword>
<evidence type="ECO:0000256" key="8">
    <source>
        <dbReference type="RuleBase" id="RU366043"/>
    </source>
</evidence>
<dbReference type="InterPro" id="IPR004159">
    <property type="entry name" value="Put_SAM_MeTrfase"/>
</dbReference>
<dbReference type="Proteomes" id="UP001164929">
    <property type="component" value="Chromosome 5"/>
</dbReference>
<dbReference type="PANTHER" id="PTHR10108">
    <property type="entry name" value="SAM-DEPENDENT METHYLTRANSFERASE"/>
    <property type="match status" value="1"/>
</dbReference>
<comment type="subcellular location">
    <subcellularLocation>
        <location evidence="7">Endomembrane system</location>
        <topology evidence="7">Single-pass membrane protein</topology>
    </subcellularLocation>
    <subcellularLocation>
        <location evidence="1 8">Membrane</location>
        <topology evidence="1 8">Single-pass type II membrane protein</topology>
    </subcellularLocation>
</comment>
<dbReference type="EC" id="2.1.1.-" evidence="8"/>
<feature type="transmembrane region" description="Helical" evidence="8">
    <location>
        <begin position="14"/>
        <end position="32"/>
    </location>
</feature>
<dbReference type="Gene3D" id="3.40.50.150">
    <property type="entry name" value="Vaccinia Virus protein VP39"/>
    <property type="match status" value="1"/>
</dbReference>
<evidence type="ECO:0000313" key="9">
    <source>
        <dbReference type="EMBL" id="KAJ6998152.1"/>
    </source>
</evidence>
<evidence type="ECO:0000256" key="7">
    <source>
        <dbReference type="ARBA" id="ARBA00037847"/>
    </source>
</evidence>
<dbReference type="EMBL" id="JAQIZT010000005">
    <property type="protein sequence ID" value="KAJ6998152.1"/>
    <property type="molecule type" value="Genomic_DNA"/>
</dbReference>
<name>A0AAD6QYA6_9ROSI</name>
<dbReference type="Pfam" id="PF03141">
    <property type="entry name" value="Methyltransf_29"/>
    <property type="match status" value="2"/>
</dbReference>
<protein>
    <recommendedName>
        <fullName evidence="8">Methyltransferase</fullName>
        <ecNumber evidence="8">2.1.1.-</ecNumber>
    </recommendedName>
</protein>
<evidence type="ECO:0000256" key="3">
    <source>
        <dbReference type="ARBA" id="ARBA00022603"/>
    </source>
</evidence>
<keyword evidence="6 8" id="KW-0325">Glycoprotein</keyword>
<dbReference type="PROSITE" id="PS51257">
    <property type="entry name" value="PROKAR_LIPOPROTEIN"/>
    <property type="match status" value="1"/>
</dbReference>
<comment type="caution">
    <text evidence="9">The sequence shown here is derived from an EMBL/GenBank/DDBJ whole genome shotgun (WGS) entry which is preliminary data.</text>
</comment>
<keyword evidence="4 8" id="KW-0808">Transferase</keyword>
<dbReference type="GO" id="GO:0008168">
    <property type="term" value="F:methyltransferase activity"/>
    <property type="evidence" value="ECO:0007669"/>
    <property type="project" value="UniProtKB-UniRule"/>
</dbReference>
<evidence type="ECO:0000256" key="6">
    <source>
        <dbReference type="ARBA" id="ARBA00023180"/>
    </source>
</evidence>
<proteinExistence type="inferred from homology"/>
<keyword evidence="8" id="KW-1133">Transmembrane helix</keyword>
<keyword evidence="8" id="KW-0812">Transmembrane</keyword>
<sequence length="241" mass="26979">MSRGKGDGDQKKRLVTWIVVLGIICGCVYLYSRNSGTSALEYGSKSLRKLGSSYLGGDDDGDEASSKSGEEVQGDVTLKSISEILLYQTRLKLDLSLMEHYEKTQPSYQKDAFNCLIPPPGSQSSGPKSRDEVWKVYIPHTHLANEKSDQNWMVVKGNKISFPGGGTHFHYGADKYIASIANGLRGLPYPSRSFEFAHCSRCRIDWLQRDGILLLELDRLLRPGGYFAYSSPEPMRKMKRI</sequence>